<gene>
    <name evidence="3" type="ORF">AWU65_22240</name>
</gene>
<keyword evidence="4" id="KW-1185">Reference proteome</keyword>
<reference evidence="3" key="1">
    <citation type="journal article" date="2016" name="Genome Announc.">
        <title>Draft genomes of two strains of Paenibacillus glucanolyticus with capability to degrade lignocellulose.</title>
        <authorList>
            <person name="Mathews S.L."/>
            <person name="Pawlak J."/>
            <person name="Grunden A.M."/>
        </authorList>
    </citation>
    <scope>NUCLEOTIDE SEQUENCE [LARGE SCALE GENOMIC DNA]</scope>
    <source>
        <strain evidence="3">SLM1</strain>
    </source>
</reference>
<feature type="transmembrane region" description="Helical" evidence="1">
    <location>
        <begin position="62"/>
        <end position="80"/>
    </location>
</feature>
<comment type="caution">
    <text evidence="3">The sequence shown here is derived from an EMBL/GenBank/DDBJ whole genome shotgun (WGS) entry which is preliminary data.</text>
</comment>
<evidence type="ECO:0000256" key="1">
    <source>
        <dbReference type="SAM" id="Phobius"/>
    </source>
</evidence>
<proteinExistence type="predicted"/>
<dbReference type="GeneID" id="97556001"/>
<dbReference type="RefSeq" id="WP_063479351.1">
    <property type="nucleotide sequence ID" value="NZ_CP147845.1"/>
</dbReference>
<organism evidence="3 4">
    <name type="scientific">Paenibacillus glucanolyticus</name>
    <dbReference type="NCBI Taxonomy" id="59843"/>
    <lineage>
        <taxon>Bacteria</taxon>
        <taxon>Bacillati</taxon>
        <taxon>Bacillota</taxon>
        <taxon>Bacilli</taxon>
        <taxon>Bacillales</taxon>
        <taxon>Paenibacillaceae</taxon>
        <taxon>Paenibacillus</taxon>
    </lineage>
</organism>
<name>A0A163LTV8_9BACL</name>
<dbReference type="AlphaFoldDB" id="A0A163LTV8"/>
<evidence type="ECO:0000259" key="2">
    <source>
        <dbReference type="Pfam" id="PF14285"/>
    </source>
</evidence>
<sequence length="258" mass="28763">MTSQEDKLRDLVKSEADEMLFSNLHFDSHMCEKVKQRIQHEANLQEESPVRRTRMRMRNHRWFAGTTVAAIFIGLCLFLAEPDFSNSPGSPPLDQDPPVTLMDPDPPIDDPPVGYNDEPRILGSYEEAGQAFGDKLRVPSYLPEGFSLQQISVTGPNEAVRAAVFSYTAGERSFGLFADKGANSSMPQHFDETVDVNGAAGYLIAGEPLQDDGLTTPNVELHWYTDDIHFMISGLVSAEEALRIARSMEPVKQKDHRP</sequence>
<protein>
    <recommendedName>
        <fullName evidence="2">DUF4367 domain-containing protein</fullName>
    </recommendedName>
</protein>
<keyword evidence="1" id="KW-1133">Transmembrane helix</keyword>
<dbReference type="Proteomes" id="UP000076796">
    <property type="component" value="Unassembled WGS sequence"/>
</dbReference>
<feature type="domain" description="DUF4367" evidence="2">
    <location>
        <begin position="138"/>
        <end position="248"/>
    </location>
</feature>
<evidence type="ECO:0000313" key="3">
    <source>
        <dbReference type="EMBL" id="KZS48459.1"/>
    </source>
</evidence>
<dbReference type="EMBL" id="LWMH01000001">
    <property type="protein sequence ID" value="KZS48459.1"/>
    <property type="molecule type" value="Genomic_DNA"/>
</dbReference>
<evidence type="ECO:0000313" key="4">
    <source>
        <dbReference type="Proteomes" id="UP000076796"/>
    </source>
</evidence>
<dbReference type="STRING" id="59843.A3958_21500"/>
<dbReference type="InterPro" id="IPR025377">
    <property type="entry name" value="DUF4367"/>
</dbReference>
<dbReference type="OrthoDB" id="2666391at2"/>
<keyword evidence="1" id="KW-0812">Transmembrane</keyword>
<keyword evidence="1" id="KW-0472">Membrane</keyword>
<dbReference type="Pfam" id="PF14285">
    <property type="entry name" value="DUF4367"/>
    <property type="match status" value="1"/>
</dbReference>
<accession>A0A163LTV8</accession>